<evidence type="ECO:0000313" key="2">
    <source>
        <dbReference type="EMBL" id="WIX98239.1"/>
    </source>
</evidence>
<sequence length="61" mass="6630">MPRAEQNDRPTAGATRGATQTGNIQPERRIENVAEAEQEGKADGNTHDHGDGLNYSIPLWS</sequence>
<dbReference type="Proteomes" id="UP001239397">
    <property type="component" value="Chromosome"/>
</dbReference>
<proteinExistence type="predicted"/>
<feature type="compositionally biased region" description="Basic and acidic residues" evidence="1">
    <location>
        <begin position="26"/>
        <end position="51"/>
    </location>
</feature>
<gene>
    <name evidence="2" type="ORF">QRX60_29730</name>
</gene>
<name>A0A9Y2JIB2_9PSEU</name>
<reference evidence="2 3" key="1">
    <citation type="submission" date="2023-06" db="EMBL/GenBank/DDBJ databases">
        <authorList>
            <person name="Oyuntsetseg B."/>
            <person name="Kim S.B."/>
        </authorList>
    </citation>
    <scope>NUCLEOTIDE SEQUENCE [LARGE SCALE GENOMIC DNA]</scope>
    <source>
        <strain evidence="2 3">4-36</strain>
    </source>
</reference>
<dbReference type="EMBL" id="CP127295">
    <property type="protein sequence ID" value="WIX98239.1"/>
    <property type="molecule type" value="Genomic_DNA"/>
</dbReference>
<feature type="region of interest" description="Disordered" evidence="1">
    <location>
        <begin position="1"/>
        <end position="61"/>
    </location>
</feature>
<feature type="compositionally biased region" description="Low complexity" evidence="1">
    <location>
        <begin position="11"/>
        <end position="22"/>
    </location>
</feature>
<keyword evidence="3" id="KW-1185">Reference proteome</keyword>
<accession>A0A9Y2JIB2</accession>
<protein>
    <submittedName>
        <fullName evidence="2">Uncharacterized protein</fullName>
    </submittedName>
</protein>
<evidence type="ECO:0000256" key="1">
    <source>
        <dbReference type="SAM" id="MobiDB-lite"/>
    </source>
</evidence>
<evidence type="ECO:0000313" key="3">
    <source>
        <dbReference type="Proteomes" id="UP001239397"/>
    </source>
</evidence>
<organism evidence="2 3">
    <name type="scientific">Amycolatopsis mongoliensis</name>
    <dbReference type="NCBI Taxonomy" id="715475"/>
    <lineage>
        <taxon>Bacteria</taxon>
        <taxon>Bacillati</taxon>
        <taxon>Actinomycetota</taxon>
        <taxon>Actinomycetes</taxon>
        <taxon>Pseudonocardiales</taxon>
        <taxon>Pseudonocardiaceae</taxon>
        <taxon>Amycolatopsis</taxon>
    </lineage>
</organism>
<dbReference type="AlphaFoldDB" id="A0A9Y2JIB2"/>
<dbReference type="RefSeq" id="WP_285994724.1">
    <property type="nucleotide sequence ID" value="NZ_CP127295.1"/>
</dbReference>
<dbReference type="KEGG" id="amog:QRX60_29730"/>